<sequence length="82" mass="9148">MKNYIIFIASFLLFFFITQWALGVLYTMVYTPNISEAWNRSGDLSQGIVIAKGSSNLITLLTAGVAATAAYFIPRAFKRFSK</sequence>
<evidence type="ECO:0000313" key="2">
    <source>
        <dbReference type="EMBL" id="MFD2762102.1"/>
    </source>
</evidence>
<accession>A0ABW5V7R8</accession>
<keyword evidence="1" id="KW-0812">Transmembrane</keyword>
<dbReference type="RefSeq" id="WP_382395275.1">
    <property type="nucleotide sequence ID" value="NZ_JBHUNA010000038.1"/>
</dbReference>
<evidence type="ECO:0000313" key="3">
    <source>
        <dbReference type="Proteomes" id="UP001597502"/>
    </source>
</evidence>
<organism evidence="2 3">
    <name type="scientific">Lentibacillus juripiscarius</name>
    <dbReference type="NCBI Taxonomy" id="257446"/>
    <lineage>
        <taxon>Bacteria</taxon>
        <taxon>Bacillati</taxon>
        <taxon>Bacillota</taxon>
        <taxon>Bacilli</taxon>
        <taxon>Bacillales</taxon>
        <taxon>Bacillaceae</taxon>
        <taxon>Lentibacillus</taxon>
    </lineage>
</organism>
<name>A0ABW5V7R8_9BACI</name>
<comment type="caution">
    <text evidence="2">The sequence shown here is derived from an EMBL/GenBank/DDBJ whole genome shotgun (WGS) entry which is preliminary data.</text>
</comment>
<keyword evidence="3" id="KW-1185">Reference proteome</keyword>
<feature type="transmembrane region" description="Helical" evidence="1">
    <location>
        <begin position="7"/>
        <end position="29"/>
    </location>
</feature>
<gene>
    <name evidence="2" type="ORF">ACFSUO_14180</name>
</gene>
<proteinExistence type="predicted"/>
<dbReference type="EMBL" id="JBHUNA010000038">
    <property type="protein sequence ID" value="MFD2762102.1"/>
    <property type="molecule type" value="Genomic_DNA"/>
</dbReference>
<keyword evidence="1" id="KW-1133">Transmembrane helix</keyword>
<feature type="transmembrane region" description="Helical" evidence="1">
    <location>
        <begin position="49"/>
        <end position="73"/>
    </location>
</feature>
<reference evidence="3" key="1">
    <citation type="journal article" date="2019" name="Int. J. Syst. Evol. Microbiol.">
        <title>The Global Catalogue of Microorganisms (GCM) 10K type strain sequencing project: providing services to taxonomists for standard genome sequencing and annotation.</title>
        <authorList>
            <consortium name="The Broad Institute Genomics Platform"/>
            <consortium name="The Broad Institute Genome Sequencing Center for Infectious Disease"/>
            <person name="Wu L."/>
            <person name="Ma J."/>
        </authorList>
    </citation>
    <scope>NUCLEOTIDE SEQUENCE [LARGE SCALE GENOMIC DNA]</scope>
    <source>
        <strain evidence="3">TISTR 1535</strain>
    </source>
</reference>
<dbReference type="Proteomes" id="UP001597502">
    <property type="component" value="Unassembled WGS sequence"/>
</dbReference>
<keyword evidence="1" id="KW-0472">Membrane</keyword>
<evidence type="ECO:0000256" key="1">
    <source>
        <dbReference type="SAM" id="Phobius"/>
    </source>
</evidence>
<protein>
    <submittedName>
        <fullName evidence="2">Uncharacterized protein</fullName>
    </submittedName>
</protein>